<evidence type="ECO:0000313" key="10">
    <source>
        <dbReference type="Proteomes" id="UP000189981"/>
    </source>
</evidence>
<dbReference type="InterPro" id="IPR001544">
    <property type="entry name" value="Aminotrans_IV"/>
</dbReference>
<comment type="pathway">
    <text evidence="3">Amino-acid biosynthesis; L-leucine biosynthesis; L-leucine from 3-methyl-2-oxobutanoate: step 4/4.</text>
</comment>
<evidence type="ECO:0000256" key="8">
    <source>
        <dbReference type="ARBA" id="ARBA00049229"/>
    </source>
</evidence>
<comment type="catalytic activity">
    <reaction evidence="7">
        <text>L-isoleucine + 2-oxoglutarate = (S)-3-methyl-2-oxopentanoate + L-glutamate</text>
        <dbReference type="Rhea" id="RHEA:24801"/>
        <dbReference type="ChEBI" id="CHEBI:16810"/>
        <dbReference type="ChEBI" id="CHEBI:29985"/>
        <dbReference type="ChEBI" id="CHEBI:35146"/>
        <dbReference type="ChEBI" id="CHEBI:58045"/>
        <dbReference type="EC" id="2.6.1.42"/>
    </reaction>
</comment>
<dbReference type="EC" id="2.6.1.42" evidence="5"/>
<accession>A0A1T5A3C8</accession>
<keyword evidence="10" id="KW-1185">Reference proteome</keyword>
<dbReference type="Pfam" id="PF01063">
    <property type="entry name" value="Aminotran_4"/>
    <property type="match status" value="1"/>
</dbReference>
<evidence type="ECO:0000256" key="5">
    <source>
        <dbReference type="ARBA" id="ARBA00013053"/>
    </source>
</evidence>
<dbReference type="InterPro" id="IPR036038">
    <property type="entry name" value="Aminotransferase-like"/>
</dbReference>
<dbReference type="GO" id="GO:0004084">
    <property type="term" value="F:branched-chain-amino-acid transaminase activity"/>
    <property type="evidence" value="ECO:0007669"/>
    <property type="project" value="UniProtKB-EC"/>
</dbReference>
<reference evidence="10" key="1">
    <citation type="submission" date="2017-02" db="EMBL/GenBank/DDBJ databases">
        <authorList>
            <person name="Varghese N."/>
            <person name="Submissions S."/>
        </authorList>
    </citation>
    <scope>NUCLEOTIDE SEQUENCE [LARGE SCALE GENOMIC DNA]</scope>
    <source>
        <strain evidence="10">DSM 22385</strain>
    </source>
</reference>
<dbReference type="AlphaFoldDB" id="A0A1T5A3C8"/>
<comment type="similarity">
    <text evidence="4">Belongs to the class-IV pyridoxal-phosphate-dependent aminotransferase family.</text>
</comment>
<evidence type="ECO:0000313" key="9">
    <source>
        <dbReference type="EMBL" id="SKB29153.1"/>
    </source>
</evidence>
<name>A0A1T5A3C8_9SPHI</name>
<dbReference type="OrthoDB" id="9805628at2"/>
<dbReference type="Gene3D" id="3.30.470.10">
    <property type="match status" value="1"/>
</dbReference>
<dbReference type="PANTHER" id="PTHR42743">
    <property type="entry name" value="AMINO-ACID AMINOTRANSFERASE"/>
    <property type="match status" value="1"/>
</dbReference>
<dbReference type="Gene3D" id="3.20.10.10">
    <property type="entry name" value="D-amino Acid Aminotransferase, subunit A, domain 2"/>
    <property type="match status" value="1"/>
</dbReference>
<dbReference type="Proteomes" id="UP000189981">
    <property type="component" value="Unassembled WGS sequence"/>
</dbReference>
<gene>
    <name evidence="9" type="ORF">SAMN05661099_0242</name>
</gene>
<proteinExistence type="inferred from homology"/>
<comment type="catalytic activity">
    <reaction evidence="8">
        <text>L-leucine + 2-oxoglutarate = 4-methyl-2-oxopentanoate + L-glutamate</text>
        <dbReference type="Rhea" id="RHEA:18321"/>
        <dbReference type="ChEBI" id="CHEBI:16810"/>
        <dbReference type="ChEBI" id="CHEBI:17865"/>
        <dbReference type="ChEBI" id="CHEBI:29985"/>
        <dbReference type="ChEBI" id="CHEBI:57427"/>
        <dbReference type="EC" id="2.6.1.42"/>
    </reaction>
</comment>
<protein>
    <recommendedName>
        <fullName evidence="5">branched-chain-amino-acid transaminase</fullName>
        <ecNumber evidence="5">2.6.1.42</ecNumber>
    </recommendedName>
</protein>
<dbReference type="SUPFAM" id="SSF56752">
    <property type="entry name" value="D-aminoacid aminotransferase-like PLP-dependent enzymes"/>
    <property type="match status" value="1"/>
</dbReference>
<evidence type="ECO:0000256" key="6">
    <source>
        <dbReference type="ARBA" id="ARBA00048212"/>
    </source>
</evidence>
<evidence type="ECO:0000256" key="1">
    <source>
        <dbReference type="ARBA" id="ARBA00004824"/>
    </source>
</evidence>
<dbReference type="EMBL" id="FUYR01000001">
    <property type="protein sequence ID" value="SKB29153.1"/>
    <property type="molecule type" value="Genomic_DNA"/>
</dbReference>
<dbReference type="RefSeq" id="WP_079700746.1">
    <property type="nucleotide sequence ID" value="NZ_FUYR01000001.1"/>
</dbReference>
<keyword evidence="9" id="KW-0032">Aminotransferase</keyword>
<dbReference type="CDD" id="cd00449">
    <property type="entry name" value="PLPDE_IV"/>
    <property type="match status" value="1"/>
</dbReference>
<comment type="pathway">
    <text evidence="1">Amino-acid biosynthesis; L-isoleucine biosynthesis; L-isoleucine from 2-oxobutanoate: step 4/4.</text>
</comment>
<comment type="pathway">
    <text evidence="2">Amino-acid biosynthesis; L-valine biosynthesis; L-valine from pyruvate: step 4/4.</text>
</comment>
<evidence type="ECO:0000256" key="7">
    <source>
        <dbReference type="ARBA" id="ARBA00048798"/>
    </source>
</evidence>
<dbReference type="InterPro" id="IPR050571">
    <property type="entry name" value="Class-IV_PLP-Dep_Aminotrnsfr"/>
</dbReference>
<dbReference type="InterPro" id="IPR043132">
    <property type="entry name" value="BCAT-like_C"/>
</dbReference>
<organism evidence="9 10">
    <name type="scientific">Daejeonella lutea</name>
    <dbReference type="NCBI Taxonomy" id="572036"/>
    <lineage>
        <taxon>Bacteria</taxon>
        <taxon>Pseudomonadati</taxon>
        <taxon>Bacteroidota</taxon>
        <taxon>Sphingobacteriia</taxon>
        <taxon>Sphingobacteriales</taxon>
        <taxon>Sphingobacteriaceae</taxon>
        <taxon>Daejeonella</taxon>
    </lineage>
</organism>
<evidence type="ECO:0000256" key="2">
    <source>
        <dbReference type="ARBA" id="ARBA00004931"/>
    </source>
</evidence>
<keyword evidence="9" id="KW-0808">Transferase</keyword>
<sequence length="279" mass="31689">MSKQFVNFNGDIVPADQPVLTIANRGFKYGDGLFESMRFLRGELKFAELHSDRIRKGLKLLKMDSWSTIDTWFMQERVEELVRRNKTGPDARIRLTAFRDGEGLYSPSANKMAYVLEASKVTESTYLLNDRGLIIDVFDELTKPVNILSNLKTCNSLTYVMAGIYKTQNSLDEVIVLNDKGFLCEAMSCNAFVVYDRKLYTPALSEGCIAGVMRQVVIKLAKENGIELIEAQISPDILNEADEVFLTNAARGIQWVMGYNNKRYFNEISRFLSEKLNSL</sequence>
<dbReference type="InterPro" id="IPR043131">
    <property type="entry name" value="BCAT-like_N"/>
</dbReference>
<evidence type="ECO:0000256" key="4">
    <source>
        <dbReference type="ARBA" id="ARBA00009320"/>
    </source>
</evidence>
<dbReference type="GO" id="GO:0046394">
    <property type="term" value="P:carboxylic acid biosynthetic process"/>
    <property type="evidence" value="ECO:0007669"/>
    <property type="project" value="UniProtKB-ARBA"/>
</dbReference>
<dbReference type="STRING" id="572036.SAMN05661099_0242"/>
<evidence type="ECO:0000256" key="3">
    <source>
        <dbReference type="ARBA" id="ARBA00005072"/>
    </source>
</evidence>
<dbReference type="PANTHER" id="PTHR42743:SF11">
    <property type="entry name" value="AMINODEOXYCHORISMATE LYASE"/>
    <property type="match status" value="1"/>
</dbReference>
<comment type="catalytic activity">
    <reaction evidence="6">
        <text>L-valine + 2-oxoglutarate = 3-methyl-2-oxobutanoate + L-glutamate</text>
        <dbReference type="Rhea" id="RHEA:24813"/>
        <dbReference type="ChEBI" id="CHEBI:11851"/>
        <dbReference type="ChEBI" id="CHEBI:16810"/>
        <dbReference type="ChEBI" id="CHEBI:29985"/>
        <dbReference type="ChEBI" id="CHEBI:57762"/>
        <dbReference type="EC" id="2.6.1.42"/>
    </reaction>
</comment>